<evidence type="ECO:0000256" key="7">
    <source>
        <dbReference type="ARBA" id="ARBA00022989"/>
    </source>
</evidence>
<dbReference type="OMA" id="CECAATE"/>
<dbReference type="GO" id="GO:0016477">
    <property type="term" value="P:cell migration"/>
    <property type="evidence" value="ECO:0007669"/>
    <property type="project" value="TreeGrafter"/>
</dbReference>
<dbReference type="Gene3D" id="2.10.25.10">
    <property type="entry name" value="Laminin"/>
    <property type="match status" value="4"/>
</dbReference>
<dbReference type="GO" id="GO:0007160">
    <property type="term" value="P:cell-matrix adhesion"/>
    <property type="evidence" value="ECO:0007669"/>
    <property type="project" value="TreeGrafter"/>
</dbReference>
<dbReference type="Gene3D" id="4.10.1240.30">
    <property type="match status" value="1"/>
</dbReference>
<evidence type="ECO:0000256" key="6">
    <source>
        <dbReference type="ARBA" id="ARBA00022737"/>
    </source>
</evidence>
<evidence type="ECO:0000313" key="15">
    <source>
        <dbReference type="EMBL" id="ODM79385.1"/>
    </source>
</evidence>
<keyword evidence="8 15" id="KW-0401">Integrin</keyword>
<evidence type="ECO:0000313" key="16">
    <source>
        <dbReference type="Proteomes" id="UP000094527"/>
    </source>
</evidence>
<dbReference type="GO" id="GO:0007229">
    <property type="term" value="P:integrin-mediated signaling pathway"/>
    <property type="evidence" value="ECO:0007669"/>
    <property type="project" value="UniProtKB-KW"/>
</dbReference>
<dbReference type="Pfam" id="PF08725">
    <property type="entry name" value="Integrin_b_cyt"/>
    <property type="match status" value="1"/>
</dbReference>
<dbReference type="InterPro" id="IPR013111">
    <property type="entry name" value="EGF_extracell"/>
</dbReference>
<protein>
    <submittedName>
        <fullName evidence="15">Integrin beta-PS</fullName>
    </submittedName>
</protein>
<dbReference type="Pfam" id="PF07965">
    <property type="entry name" value="Integrin_B_tail"/>
    <property type="match status" value="1"/>
</dbReference>
<name>A0A1D2M0L5_ORCCI</name>
<dbReference type="PROSITE" id="PS52047">
    <property type="entry name" value="I_EGF_2"/>
    <property type="match status" value="1"/>
</dbReference>
<dbReference type="GO" id="GO:0009986">
    <property type="term" value="C:cell surface"/>
    <property type="evidence" value="ECO:0007669"/>
    <property type="project" value="TreeGrafter"/>
</dbReference>
<evidence type="ECO:0000256" key="12">
    <source>
        <dbReference type="SAM" id="Phobius"/>
    </source>
</evidence>
<dbReference type="PRINTS" id="PR01186">
    <property type="entry name" value="INTEGRINB"/>
</dbReference>
<dbReference type="AlphaFoldDB" id="A0A1D2M0L5"/>
<dbReference type="GO" id="GO:0005178">
    <property type="term" value="F:integrin binding"/>
    <property type="evidence" value="ECO:0007669"/>
    <property type="project" value="TreeGrafter"/>
</dbReference>
<keyword evidence="4 12" id="KW-0812">Transmembrane</keyword>
<dbReference type="InterPro" id="IPR057073">
    <property type="entry name" value="EGF_integrin_2"/>
</dbReference>
<dbReference type="PANTHER" id="PTHR10082">
    <property type="entry name" value="INTEGRIN BETA SUBUNIT"/>
    <property type="match status" value="1"/>
</dbReference>
<dbReference type="InterPro" id="IPR014836">
    <property type="entry name" value="Integrin_bsu_cyt_dom"/>
</dbReference>
<dbReference type="GO" id="GO:0005925">
    <property type="term" value="C:focal adhesion"/>
    <property type="evidence" value="ECO:0007669"/>
    <property type="project" value="TreeGrafter"/>
</dbReference>
<dbReference type="InterPro" id="IPR015812">
    <property type="entry name" value="Integrin_bsu"/>
</dbReference>
<keyword evidence="10" id="KW-1015">Disulfide bond</keyword>
<evidence type="ECO:0000256" key="9">
    <source>
        <dbReference type="ARBA" id="ARBA00023136"/>
    </source>
</evidence>
<evidence type="ECO:0000256" key="10">
    <source>
        <dbReference type="ARBA" id="ARBA00023157"/>
    </source>
</evidence>
<keyword evidence="7 12" id="KW-1133">Transmembrane helix</keyword>
<evidence type="ECO:0000259" key="13">
    <source>
        <dbReference type="SMART" id="SM01241"/>
    </source>
</evidence>
<dbReference type="OrthoDB" id="410592at2759"/>
<dbReference type="Gene3D" id="1.20.5.100">
    <property type="entry name" value="Cytochrome c1, transmembrane anchor, C-terminal"/>
    <property type="match status" value="1"/>
</dbReference>
<keyword evidence="16" id="KW-1185">Reference proteome</keyword>
<dbReference type="FunFam" id="2.10.25.10:FF:000036">
    <property type="entry name" value="Integrin beta"/>
    <property type="match status" value="1"/>
</dbReference>
<feature type="domain" description="Integrin beta subunit cytoplasmic" evidence="13">
    <location>
        <begin position="267"/>
        <end position="313"/>
    </location>
</feature>
<keyword evidence="5" id="KW-0732">Signal</keyword>
<dbReference type="GO" id="GO:0033627">
    <property type="term" value="P:cell adhesion mediated by integrin"/>
    <property type="evidence" value="ECO:0007669"/>
    <property type="project" value="TreeGrafter"/>
</dbReference>
<sequence length="315" mass="34360">MCNNKGTEICGLCECNTNYFGKTCECSTDAGRLIDLSTACKYENSTEICSGRGNCICGQCTCTNSARYTGSFCECDNNNCLLSNELLCAGHGKCDCGVCKCDSGGQETVSTCFEPESEEECSGHGNCICGKCRCEGKYSGEYCEKCVHESCPNKCEELKHCVQCKLYGTGVFNPADCDLNCFQHSINKVEVVSPVSGTGTDEIICKAEDPSDECVFIFSYVTSKSKKIKINAQVTKECPPQAPIFWIVASVSSLVVLIGLILLCVYKAYTKIQIKKEFAAYDNERKEVAWGQETNPIYNNPVGTFQNPLYAGAEK</sequence>
<keyword evidence="11" id="KW-0325">Glycoprotein</keyword>
<keyword evidence="6" id="KW-0677">Repeat</keyword>
<comment type="subcellular location">
    <subcellularLocation>
        <location evidence="1">Membrane</location>
        <topology evidence="1">Single-pass type I membrane protein</topology>
    </subcellularLocation>
</comment>
<dbReference type="GO" id="GO:0008305">
    <property type="term" value="C:integrin complex"/>
    <property type="evidence" value="ECO:0007669"/>
    <property type="project" value="TreeGrafter"/>
</dbReference>
<evidence type="ECO:0000256" key="4">
    <source>
        <dbReference type="ARBA" id="ARBA00022692"/>
    </source>
</evidence>
<evidence type="ECO:0000256" key="2">
    <source>
        <dbReference type="ARBA" id="ARBA00007449"/>
    </source>
</evidence>
<feature type="domain" description="Integrin beta subunit tail" evidence="14">
    <location>
        <begin position="155"/>
        <end position="243"/>
    </location>
</feature>
<dbReference type="PANTHER" id="PTHR10082:SF60">
    <property type="entry name" value="INTEGRIN BETA-PS"/>
    <property type="match status" value="1"/>
</dbReference>
<evidence type="ECO:0000256" key="3">
    <source>
        <dbReference type="ARBA" id="ARBA00022536"/>
    </source>
</evidence>
<dbReference type="SUPFAM" id="SSF69687">
    <property type="entry name" value="Integrin beta tail domain"/>
    <property type="match status" value="1"/>
</dbReference>
<dbReference type="Pfam" id="PF23105">
    <property type="entry name" value="EGF_integrin"/>
    <property type="match status" value="1"/>
</dbReference>
<dbReference type="GO" id="GO:0098609">
    <property type="term" value="P:cell-cell adhesion"/>
    <property type="evidence" value="ECO:0007669"/>
    <property type="project" value="TreeGrafter"/>
</dbReference>
<feature type="transmembrane region" description="Helical" evidence="12">
    <location>
        <begin position="244"/>
        <end position="266"/>
    </location>
</feature>
<keyword evidence="3" id="KW-0245">EGF-like domain</keyword>
<gene>
    <name evidence="15" type="ORF">Ocin01_20175</name>
</gene>
<evidence type="ECO:0000256" key="1">
    <source>
        <dbReference type="ARBA" id="ARBA00004479"/>
    </source>
</evidence>
<dbReference type="InterPro" id="IPR012896">
    <property type="entry name" value="Integrin_bsu_tail"/>
</dbReference>
<dbReference type="Proteomes" id="UP000094527">
    <property type="component" value="Unassembled WGS sequence"/>
</dbReference>
<evidence type="ECO:0000259" key="14">
    <source>
        <dbReference type="SMART" id="SM01242"/>
    </source>
</evidence>
<accession>A0A1D2M0L5</accession>
<evidence type="ECO:0000256" key="5">
    <source>
        <dbReference type="ARBA" id="ARBA00022729"/>
    </source>
</evidence>
<dbReference type="PROSITE" id="PS00243">
    <property type="entry name" value="I_EGF_1"/>
    <property type="match status" value="2"/>
</dbReference>
<keyword evidence="9 12" id="KW-0472">Membrane</keyword>
<reference evidence="15 16" key="1">
    <citation type="journal article" date="2016" name="Genome Biol. Evol.">
        <title>Gene Family Evolution Reflects Adaptation to Soil Environmental Stressors in the Genome of the Collembolan Orchesella cincta.</title>
        <authorList>
            <person name="Faddeeva-Vakhrusheva A."/>
            <person name="Derks M.F."/>
            <person name="Anvar S.Y."/>
            <person name="Agamennone V."/>
            <person name="Suring W."/>
            <person name="Smit S."/>
            <person name="van Straalen N.M."/>
            <person name="Roelofs D."/>
        </authorList>
    </citation>
    <scope>NUCLEOTIDE SEQUENCE [LARGE SCALE GENOMIC DNA]</scope>
    <source>
        <tissue evidence="15">Mixed pool</tissue>
    </source>
</reference>
<dbReference type="Pfam" id="PF07974">
    <property type="entry name" value="EGF_2"/>
    <property type="match status" value="1"/>
</dbReference>
<dbReference type="SMART" id="SM01241">
    <property type="entry name" value="Integrin_b_cyt"/>
    <property type="match status" value="1"/>
</dbReference>
<dbReference type="InterPro" id="IPR036349">
    <property type="entry name" value="Integrin_bsu_tail_dom_sf"/>
</dbReference>
<proteinExistence type="inferred from homology"/>
<dbReference type="SMART" id="SM01242">
    <property type="entry name" value="Integrin_B_tail"/>
    <property type="match status" value="1"/>
</dbReference>
<evidence type="ECO:0000256" key="11">
    <source>
        <dbReference type="ARBA" id="ARBA00023180"/>
    </source>
</evidence>
<organism evidence="15 16">
    <name type="scientific">Orchesella cincta</name>
    <name type="common">Springtail</name>
    <name type="synonym">Podura cincta</name>
    <dbReference type="NCBI Taxonomy" id="48709"/>
    <lineage>
        <taxon>Eukaryota</taxon>
        <taxon>Metazoa</taxon>
        <taxon>Ecdysozoa</taxon>
        <taxon>Arthropoda</taxon>
        <taxon>Hexapoda</taxon>
        <taxon>Collembola</taxon>
        <taxon>Entomobryomorpha</taxon>
        <taxon>Entomobryoidea</taxon>
        <taxon>Orchesellidae</taxon>
        <taxon>Orchesellinae</taxon>
        <taxon>Orchesella</taxon>
    </lineage>
</organism>
<comment type="similarity">
    <text evidence="2">Belongs to the integrin beta chain family.</text>
</comment>
<dbReference type="InterPro" id="IPR057243">
    <property type="entry name" value="Integrin_I-EGF_CS"/>
</dbReference>
<dbReference type="STRING" id="48709.A0A1D2M0L5"/>
<dbReference type="EMBL" id="LJIJ01008597">
    <property type="protein sequence ID" value="ODM79385.1"/>
    <property type="molecule type" value="Genomic_DNA"/>
</dbReference>
<comment type="caution">
    <text evidence="15">The sequence shown here is derived from an EMBL/GenBank/DDBJ whole genome shotgun (WGS) entry which is preliminary data.</text>
</comment>
<evidence type="ECO:0000256" key="8">
    <source>
        <dbReference type="ARBA" id="ARBA00023037"/>
    </source>
</evidence>